<evidence type="ECO:0000313" key="6">
    <source>
        <dbReference type="Proteomes" id="UP000485058"/>
    </source>
</evidence>
<name>A0A699YIT3_HAELA</name>
<comment type="similarity">
    <text evidence="3">Belongs to the TRAFAC class dynamin-like GTPase superfamily. GB1/RHD3 GTPase family.</text>
</comment>
<evidence type="ECO:0000256" key="2">
    <source>
        <dbReference type="ARBA" id="ARBA00023134"/>
    </source>
</evidence>
<dbReference type="InterPro" id="IPR027417">
    <property type="entry name" value="P-loop_NTPase"/>
</dbReference>
<dbReference type="GO" id="GO:0005525">
    <property type="term" value="F:GTP binding"/>
    <property type="evidence" value="ECO:0007669"/>
    <property type="project" value="UniProtKB-KW"/>
</dbReference>
<keyword evidence="1" id="KW-0547">Nucleotide-binding</keyword>
<protein>
    <submittedName>
        <fullName evidence="5">GB1/RHD3-type G domain-containing protein</fullName>
    </submittedName>
</protein>
<proteinExistence type="inferred from homology"/>
<dbReference type="InterPro" id="IPR015894">
    <property type="entry name" value="Guanylate-bd_N"/>
</dbReference>
<dbReference type="AlphaFoldDB" id="A0A699YIT3"/>
<evidence type="ECO:0000256" key="1">
    <source>
        <dbReference type="ARBA" id="ARBA00022741"/>
    </source>
</evidence>
<evidence type="ECO:0000256" key="3">
    <source>
        <dbReference type="PROSITE-ProRule" id="PRU01052"/>
    </source>
</evidence>
<evidence type="ECO:0000259" key="4">
    <source>
        <dbReference type="PROSITE" id="PS51715"/>
    </source>
</evidence>
<comment type="caution">
    <text evidence="5">The sequence shown here is derived from an EMBL/GenBank/DDBJ whole genome shotgun (WGS) entry which is preliminary data.</text>
</comment>
<dbReference type="Proteomes" id="UP000485058">
    <property type="component" value="Unassembled WGS sequence"/>
</dbReference>
<organism evidence="5 6">
    <name type="scientific">Haematococcus lacustris</name>
    <name type="common">Green alga</name>
    <name type="synonym">Haematococcus pluvialis</name>
    <dbReference type="NCBI Taxonomy" id="44745"/>
    <lineage>
        <taxon>Eukaryota</taxon>
        <taxon>Viridiplantae</taxon>
        <taxon>Chlorophyta</taxon>
        <taxon>core chlorophytes</taxon>
        <taxon>Chlorophyceae</taxon>
        <taxon>CS clade</taxon>
        <taxon>Chlamydomonadales</taxon>
        <taxon>Haematococcaceae</taxon>
        <taxon>Haematococcus</taxon>
    </lineage>
</organism>
<dbReference type="GO" id="GO:0003924">
    <property type="term" value="F:GTPase activity"/>
    <property type="evidence" value="ECO:0007669"/>
    <property type="project" value="InterPro"/>
</dbReference>
<keyword evidence="2" id="KW-0342">GTP-binding</keyword>
<dbReference type="SUPFAM" id="SSF52540">
    <property type="entry name" value="P-loop containing nucleoside triphosphate hydrolases"/>
    <property type="match status" value="1"/>
</dbReference>
<evidence type="ECO:0000313" key="5">
    <source>
        <dbReference type="EMBL" id="GFH10003.1"/>
    </source>
</evidence>
<feature type="domain" description="GB1/RHD3-type G" evidence="4">
    <location>
        <begin position="1"/>
        <end position="124"/>
    </location>
</feature>
<dbReference type="EMBL" id="BLLF01000280">
    <property type="protein sequence ID" value="GFH10003.1"/>
    <property type="molecule type" value="Genomic_DNA"/>
</dbReference>
<dbReference type="PROSITE" id="PS51715">
    <property type="entry name" value="G_GB1_RHD3"/>
    <property type="match status" value="1"/>
</dbReference>
<dbReference type="Pfam" id="PF02263">
    <property type="entry name" value="GBP"/>
    <property type="match status" value="1"/>
</dbReference>
<reference evidence="5 6" key="1">
    <citation type="submission" date="2020-02" db="EMBL/GenBank/DDBJ databases">
        <title>Draft genome sequence of Haematococcus lacustris strain NIES-144.</title>
        <authorList>
            <person name="Morimoto D."/>
            <person name="Nakagawa S."/>
            <person name="Yoshida T."/>
            <person name="Sawayama S."/>
        </authorList>
    </citation>
    <scope>NUCLEOTIDE SEQUENCE [LARGE SCALE GENOMIC DNA]</scope>
    <source>
        <strain evidence="5 6">NIES-144</strain>
    </source>
</reference>
<sequence length="124" mass="13802">MALLQVLLDTEGIDAYDQIFSLAVLLSCLFVYNHMGGIDESALDRLSLVTEMTKHIRVKAGKGDDASLGEFTPSFLWLLRDFYLKLEEDGHKISAKEYLETALHPVDGEGASVRAKNEIRSSIK</sequence>
<keyword evidence="6" id="KW-1185">Reference proteome</keyword>
<dbReference type="InterPro" id="IPR030386">
    <property type="entry name" value="G_GB1_RHD3_dom"/>
</dbReference>
<accession>A0A699YIT3</accession>
<gene>
    <name evidence="5" type="ORF">HaLaN_05245</name>
</gene>
<dbReference type="Gene3D" id="3.40.50.300">
    <property type="entry name" value="P-loop containing nucleotide triphosphate hydrolases"/>
    <property type="match status" value="1"/>
</dbReference>
<dbReference type="PANTHER" id="PTHR10751">
    <property type="entry name" value="GUANYLATE BINDING PROTEIN"/>
    <property type="match status" value="1"/>
</dbReference>